<name>A0AAV4R5K3_CAEEX</name>
<accession>A0AAV4R5K3</accession>
<comment type="caution">
    <text evidence="1">The sequence shown here is derived from an EMBL/GenBank/DDBJ whole genome shotgun (WGS) entry which is preliminary data.</text>
</comment>
<sequence>MIIQDIKECLNTFGIFCSGHKECPNTFGTFCRDTKNVLTHSELSVRDTKNAFMIIQDIKECLNTFGTLLHKECLHDHSGHKECPNAFGTLLFGTQRMFLVIVRDIKENLNILKVICIKASSSCVPNDSLGEGRKAKIMQPFPYPRFYTFGQFGSSSNPERKLAPNF</sequence>
<protein>
    <submittedName>
        <fullName evidence="1">Uncharacterized protein</fullName>
    </submittedName>
</protein>
<reference evidence="1 2" key="1">
    <citation type="submission" date="2021-06" db="EMBL/GenBank/DDBJ databases">
        <title>Caerostris extrusa draft genome.</title>
        <authorList>
            <person name="Kono N."/>
            <person name="Arakawa K."/>
        </authorList>
    </citation>
    <scope>NUCLEOTIDE SEQUENCE [LARGE SCALE GENOMIC DNA]</scope>
</reference>
<organism evidence="1 2">
    <name type="scientific">Caerostris extrusa</name>
    <name type="common">Bark spider</name>
    <name type="synonym">Caerostris bankana</name>
    <dbReference type="NCBI Taxonomy" id="172846"/>
    <lineage>
        <taxon>Eukaryota</taxon>
        <taxon>Metazoa</taxon>
        <taxon>Ecdysozoa</taxon>
        <taxon>Arthropoda</taxon>
        <taxon>Chelicerata</taxon>
        <taxon>Arachnida</taxon>
        <taxon>Araneae</taxon>
        <taxon>Araneomorphae</taxon>
        <taxon>Entelegynae</taxon>
        <taxon>Araneoidea</taxon>
        <taxon>Araneidae</taxon>
        <taxon>Caerostris</taxon>
    </lineage>
</organism>
<proteinExistence type="predicted"/>
<keyword evidence="2" id="KW-1185">Reference proteome</keyword>
<dbReference type="EMBL" id="BPLR01007358">
    <property type="protein sequence ID" value="GIY16334.1"/>
    <property type="molecule type" value="Genomic_DNA"/>
</dbReference>
<gene>
    <name evidence="1" type="ORF">CEXT_721911</name>
</gene>
<dbReference type="Proteomes" id="UP001054945">
    <property type="component" value="Unassembled WGS sequence"/>
</dbReference>
<evidence type="ECO:0000313" key="1">
    <source>
        <dbReference type="EMBL" id="GIY16334.1"/>
    </source>
</evidence>
<evidence type="ECO:0000313" key="2">
    <source>
        <dbReference type="Proteomes" id="UP001054945"/>
    </source>
</evidence>
<dbReference type="AlphaFoldDB" id="A0AAV4R5K3"/>